<gene>
    <name evidence="3" type="ORF">GCM10023150_17130</name>
</gene>
<evidence type="ECO:0000313" key="4">
    <source>
        <dbReference type="Proteomes" id="UP001501294"/>
    </source>
</evidence>
<dbReference type="InterPro" id="IPR007349">
    <property type="entry name" value="DUF418"/>
</dbReference>
<feature type="transmembrane region" description="Helical" evidence="1">
    <location>
        <begin position="218"/>
        <end position="239"/>
    </location>
</feature>
<feature type="transmembrane region" description="Helical" evidence="1">
    <location>
        <begin position="357"/>
        <end position="379"/>
    </location>
</feature>
<keyword evidence="1" id="KW-0812">Transmembrane</keyword>
<dbReference type="PANTHER" id="PTHR30590:SF2">
    <property type="entry name" value="INNER MEMBRANE PROTEIN"/>
    <property type="match status" value="1"/>
</dbReference>
<evidence type="ECO:0000256" key="1">
    <source>
        <dbReference type="SAM" id="Phobius"/>
    </source>
</evidence>
<accession>A0ABP8I4G2</accession>
<feature type="transmembrane region" description="Helical" evidence="1">
    <location>
        <begin position="327"/>
        <end position="345"/>
    </location>
</feature>
<protein>
    <submittedName>
        <fullName evidence="3">DUF418 domain-containing protein</fullName>
    </submittedName>
</protein>
<dbReference type="RefSeq" id="WP_223578632.1">
    <property type="nucleotide sequence ID" value="NZ_BAABFU010000002.1"/>
</dbReference>
<evidence type="ECO:0000259" key="2">
    <source>
        <dbReference type="Pfam" id="PF04235"/>
    </source>
</evidence>
<dbReference type="Proteomes" id="UP001501294">
    <property type="component" value="Unassembled WGS sequence"/>
</dbReference>
<feature type="transmembrane region" description="Helical" evidence="1">
    <location>
        <begin position="277"/>
        <end position="306"/>
    </location>
</feature>
<feature type="transmembrane region" description="Helical" evidence="1">
    <location>
        <begin position="251"/>
        <end position="271"/>
    </location>
</feature>
<dbReference type="PANTHER" id="PTHR30590">
    <property type="entry name" value="INNER MEMBRANE PROTEIN"/>
    <property type="match status" value="1"/>
</dbReference>
<organism evidence="3 4">
    <name type="scientific">Kangiella taiwanensis</name>
    <dbReference type="NCBI Taxonomy" id="1079179"/>
    <lineage>
        <taxon>Bacteria</taxon>
        <taxon>Pseudomonadati</taxon>
        <taxon>Pseudomonadota</taxon>
        <taxon>Gammaproteobacteria</taxon>
        <taxon>Kangiellales</taxon>
        <taxon>Kangiellaceae</taxon>
        <taxon>Kangiella</taxon>
    </lineage>
</organism>
<feature type="transmembrane region" description="Helical" evidence="1">
    <location>
        <begin position="71"/>
        <end position="89"/>
    </location>
</feature>
<name>A0ABP8I4G2_9GAMM</name>
<reference evidence="4" key="1">
    <citation type="journal article" date="2019" name="Int. J. Syst. Evol. Microbiol.">
        <title>The Global Catalogue of Microorganisms (GCM) 10K type strain sequencing project: providing services to taxonomists for standard genome sequencing and annotation.</title>
        <authorList>
            <consortium name="The Broad Institute Genomics Platform"/>
            <consortium name="The Broad Institute Genome Sequencing Center for Infectious Disease"/>
            <person name="Wu L."/>
            <person name="Ma J."/>
        </authorList>
    </citation>
    <scope>NUCLEOTIDE SEQUENCE [LARGE SCALE GENOMIC DNA]</scope>
    <source>
        <strain evidence="4">JCM 17727</strain>
    </source>
</reference>
<feature type="transmembrane region" description="Helical" evidence="1">
    <location>
        <begin position="101"/>
        <end position="118"/>
    </location>
</feature>
<evidence type="ECO:0000313" key="3">
    <source>
        <dbReference type="EMBL" id="GAA4350896.1"/>
    </source>
</evidence>
<keyword evidence="1" id="KW-0472">Membrane</keyword>
<proteinExistence type="predicted"/>
<keyword evidence="1" id="KW-1133">Transmembrane helix</keyword>
<dbReference type="EMBL" id="BAABFU010000002">
    <property type="protein sequence ID" value="GAA4350896.1"/>
    <property type="molecule type" value="Genomic_DNA"/>
</dbReference>
<dbReference type="Pfam" id="PF04235">
    <property type="entry name" value="DUF418"/>
    <property type="match status" value="1"/>
</dbReference>
<keyword evidence="4" id="KW-1185">Reference proteome</keyword>
<feature type="transmembrane region" description="Helical" evidence="1">
    <location>
        <begin position="19"/>
        <end position="37"/>
    </location>
</feature>
<comment type="caution">
    <text evidence="3">The sequence shown here is derived from an EMBL/GenBank/DDBJ whole genome shotgun (WGS) entry which is preliminary data.</text>
</comment>
<feature type="domain" description="DUF418" evidence="2">
    <location>
        <begin position="238"/>
        <end position="391"/>
    </location>
</feature>
<sequence>MTQAVATEMKPSRLTGLDVLRGIVILSILIININYFSTPDLIRYNPMAFGEFTDLDKWVWFLEYSLVKQRFMTLLALLYGVGILLFATKYEKLGVHPTKPFFARSLLLLVFGLAHAYLIWDGDILVAYAICGGIVFWLRALPAVWLVLMGLVLTFGVVAPNILSASQAMITPPETPGYWLPGNPAEAQQYAVQKYQGSWWSLTPERIAKAWERQSWDFIYFTLWRCCGLMLLGMGLWKWGALQSERVLKQLTLWGLFIGLIISLGSTLPLIASDFDYAIFVGINSLGFYIGSIVLALGYLGLVLWWGRTSLLPTLKAVLAKAGRMAFTLYIMQSLMCAVIFYGYGFDLYGKVSRSELWVYVVGIWVFQLTFAVVWFQYFKRGPLEAVWRKGYEWVGR</sequence>
<dbReference type="InterPro" id="IPR052529">
    <property type="entry name" value="Bact_Transport_Assoc"/>
</dbReference>